<evidence type="ECO:0000313" key="3">
    <source>
        <dbReference type="Proteomes" id="UP000886520"/>
    </source>
</evidence>
<accession>A0A9D4V9I4</accession>
<keyword evidence="1" id="KW-0472">Membrane</keyword>
<organism evidence="2 3">
    <name type="scientific">Adiantum capillus-veneris</name>
    <name type="common">Maidenhair fern</name>
    <dbReference type="NCBI Taxonomy" id="13818"/>
    <lineage>
        <taxon>Eukaryota</taxon>
        <taxon>Viridiplantae</taxon>
        <taxon>Streptophyta</taxon>
        <taxon>Embryophyta</taxon>
        <taxon>Tracheophyta</taxon>
        <taxon>Polypodiopsida</taxon>
        <taxon>Polypodiidae</taxon>
        <taxon>Polypodiales</taxon>
        <taxon>Pteridineae</taxon>
        <taxon>Pteridaceae</taxon>
        <taxon>Vittarioideae</taxon>
        <taxon>Adiantum</taxon>
    </lineage>
</organism>
<protein>
    <submittedName>
        <fullName evidence="2">Uncharacterized protein</fullName>
    </submittedName>
</protein>
<gene>
    <name evidence="2" type="ORF">GOP47_0001737</name>
</gene>
<reference evidence="2" key="1">
    <citation type="submission" date="2021-01" db="EMBL/GenBank/DDBJ databases">
        <title>Adiantum capillus-veneris genome.</title>
        <authorList>
            <person name="Fang Y."/>
            <person name="Liao Q."/>
        </authorList>
    </citation>
    <scope>NUCLEOTIDE SEQUENCE</scope>
    <source>
        <strain evidence="2">H3</strain>
        <tissue evidence="2">Leaf</tissue>
    </source>
</reference>
<evidence type="ECO:0000313" key="2">
    <source>
        <dbReference type="EMBL" id="KAI5081994.1"/>
    </source>
</evidence>
<keyword evidence="3" id="KW-1185">Reference proteome</keyword>
<dbReference type="AlphaFoldDB" id="A0A9D4V9I4"/>
<name>A0A9D4V9I4_ADICA</name>
<evidence type="ECO:0000256" key="1">
    <source>
        <dbReference type="SAM" id="Phobius"/>
    </source>
</evidence>
<dbReference type="EMBL" id="JABFUD020000003">
    <property type="protein sequence ID" value="KAI5081994.1"/>
    <property type="molecule type" value="Genomic_DNA"/>
</dbReference>
<keyword evidence="1" id="KW-0812">Transmembrane</keyword>
<sequence length="115" mass="12298">MAFFSEPAGSRLLDGLMAIISRRQVRPQIVSSLIIPLLFALTFCASSLFIVVKAAESTAQTQFHAVDHTLYFDSSNDASSTSGSSSMASGAPFLKPLLSIASLLVAFIISFIFSF</sequence>
<feature type="transmembrane region" description="Helical" evidence="1">
    <location>
        <begin position="93"/>
        <end position="113"/>
    </location>
</feature>
<feature type="transmembrane region" description="Helical" evidence="1">
    <location>
        <begin position="29"/>
        <end position="52"/>
    </location>
</feature>
<keyword evidence="1" id="KW-1133">Transmembrane helix</keyword>
<proteinExistence type="predicted"/>
<dbReference type="Proteomes" id="UP000886520">
    <property type="component" value="Chromosome 2"/>
</dbReference>
<comment type="caution">
    <text evidence="2">The sequence shown here is derived from an EMBL/GenBank/DDBJ whole genome shotgun (WGS) entry which is preliminary data.</text>
</comment>